<gene>
    <name evidence="2" type="ORF">H6G81_17310</name>
</gene>
<dbReference type="EMBL" id="JACJTA010000036">
    <property type="protein sequence ID" value="MBD2606239.1"/>
    <property type="molecule type" value="Genomic_DNA"/>
</dbReference>
<feature type="coiled-coil region" evidence="1">
    <location>
        <begin position="221"/>
        <end position="255"/>
    </location>
</feature>
<evidence type="ECO:0000313" key="3">
    <source>
        <dbReference type="Proteomes" id="UP000660380"/>
    </source>
</evidence>
<accession>A0ABR8GSQ7</accession>
<reference evidence="2 3" key="1">
    <citation type="journal article" date="2020" name="ISME J.">
        <title>Comparative genomics reveals insights into cyanobacterial evolution and habitat adaptation.</title>
        <authorList>
            <person name="Chen M.Y."/>
            <person name="Teng W.K."/>
            <person name="Zhao L."/>
            <person name="Hu C.X."/>
            <person name="Zhou Y.K."/>
            <person name="Han B.P."/>
            <person name="Song L.R."/>
            <person name="Shu W.S."/>
        </authorList>
    </citation>
    <scope>NUCLEOTIDE SEQUENCE [LARGE SCALE GENOMIC DNA]</scope>
    <source>
        <strain evidence="2 3">FACHB-248</strain>
    </source>
</reference>
<sequence length="403" mass="45210">MTVEIDQLIADWKNKVNIAGQNLLELQELPTYQRMSGGFGFPPVKLTGITATRVTPALEAMNDLFQHFDLLVQTIDKAIKLRDQLPRFLSTQKTSEIAQLLTGASIKLPMVQTPLAQRELLTGANTTKITPAQLLEVMQNAFCVAREAVLAVDDAWTHLDMMLGDAEAEIFFLQNLAASLNQDCQSELIQVASALASLHQSIEQDPLGTSAVFQQQVQPILAQVKATLDQVIKQQNQIREKMATARNLLQQLKEIHTKAIAAFAECQDKVLDHSILLPPLRSEQIEALRQWFMKLETKFAEGLVNPIIVGLDNWTIKAREYIASEQQAYAVNNAPLQTRQELRGRLDALQAKALARRLIEDTILTELALQAKQLLYSRPTPLNKAAELISQYEKRLNGKYRRD</sequence>
<dbReference type="RefSeq" id="WP_029637846.1">
    <property type="nucleotide sequence ID" value="NZ_JACJTA010000036.1"/>
</dbReference>
<name>A0ABR8GSQ7_9CYAN</name>
<comment type="caution">
    <text evidence="2">The sequence shown here is derived from an EMBL/GenBank/DDBJ whole genome shotgun (WGS) entry which is preliminary data.</text>
</comment>
<evidence type="ECO:0000256" key="1">
    <source>
        <dbReference type="SAM" id="Coils"/>
    </source>
</evidence>
<organism evidence="2 3">
    <name type="scientific">Scytonema hofmannii FACHB-248</name>
    <dbReference type="NCBI Taxonomy" id="1842502"/>
    <lineage>
        <taxon>Bacteria</taxon>
        <taxon>Bacillati</taxon>
        <taxon>Cyanobacteriota</taxon>
        <taxon>Cyanophyceae</taxon>
        <taxon>Nostocales</taxon>
        <taxon>Scytonemataceae</taxon>
        <taxon>Scytonema</taxon>
    </lineage>
</organism>
<keyword evidence="3" id="KW-1185">Reference proteome</keyword>
<proteinExistence type="predicted"/>
<evidence type="ECO:0000313" key="2">
    <source>
        <dbReference type="EMBL" id="MBD2606239.1"/>
    </source>
</evidence>
<dbReference type="Proteomes" id="UP000660380">
    <property type="component" value="Unassembled WGS sequence"/>
</dbReference>
<protein>
    <submittedName>
        <fullName evidence="2">Uncharacterized protein</fullName>
    </submittedName>
</protein>
<keyword evidence="1" id="KW-0175">Coiled coil</keyword>